<accession>A0A918NSY6</accession>
<dbReference type="EMBL" id="BMWD01000039">
    <property type="protein sequence ID" value="GGX93571.1"/>
    <property type="molecule type" value="Genomic_DNA"/>
</dbReference>
<reference evidence="2" key="2">
    <citation type="submission" date="2020-09" db="EMBL/GenBank/DDBJ databases">
        <authorList>
            <person name="Sun Q."/>
            <person name="Ohkuma M."/>
        </authorList>
    </citation>
    <scope>NUCLEOTIDE SEQUENCE</scope>
    <source>
        <strain evidence="2">JCM 4956</strain>
    </source>
</reference>
<evidence type="ECO:0000256" key="1">
    <source>
        <dbReference type="SAM" id="MobiDB-lite"/>
    </source>
</evidence>
<dbReference type="AlphaFoldDB" id="A0A918NSY6"/>
<dbReference type="Proteomes" id="UP000645555">
    <property type="component" value="Unassembled WGS sequence"/>
</dbReference>
<sequence length="197" mass="19148">MHRGRGLPRRRDPAGGGPGGAPDGTRTSGRRARRVAAGAGAGRPGYGRTGRELGPPGGGRGREVLAAAGVRRAGRVRADLASAGGHQRGAGRLRCDCIGRELGSFGGRGREVLAAAGVRRAGRAGSSRGLVGLGAAAAGGCWGHRRRAGTGRLRGGGASAGRAYAAGRDACERAGPGGVPAAVCGAPGVGSGPPWGG</sequence>
<feature type="region of interest" description="Disordered" evidence="1">
    <location>
        <begin position="1"/>
        <end position="61"/>
    </location>
</feature>
<gene>
    <name evidence="2" type="ORF">GCM10010515_70600</name>
</gene>
<reference evidence="2" key="1">
    <citation type="journal article" date="2014" name="Int. J. Syst. Evol. Microbiol.">
        <title>Complete genome sequence of Corynebacterium casei LMG S-19264T (=DSM 44701T), isolated from a smear-ripened cheese.</title>
        <authorList>
            <consortium name="US DOE Joint Genome Institute (JGI-PGF)"/>
            <person name="Walter F."/>
            <person name="Albersmeier A."/>
            <person name="Kalinowski J."/>
            <person name="Ruckert C."/>
        </authorList>
    </citation>
    <scope>NUCLEOTIDE SEQUENCE</scope>
    <source>
        <strain evidence="2">JCM 4956</strain>
    </source>
</reference>
<proteinExistence type="predicted"/>
<evidence type="ECO:0000313" key="2">
    <source>
        <dbReference type="EMBL" id="GGX93571.1"/>
    </source>
</evidence>
<comment type="caution">
    <text evidence="2">The sequence shown here is derived from an EMBL/GenBank/DDBJ whole genome shotgun (WGS) entry which is preliminary data.</text>
</comment>
<feature type="compositionally biased region" description="Gly residues" evidence="1">
    <location>
        <begin position="39"/>
        <end position="48"/>
    </location>
</feature>
<protein>
    <submittedName>
        <fullName evidence="2">Uncharacterized protein</fullName>
    </submittedName>
</protein>
<organism evidence="2 3">
    <name type="scientific">Streptomyces fructofermentans</name>
    <dbReference type="NCBI Taxonomy" id="152141"/>
    <lineage>
        <taxon>Bacteria</taxon>
        <taxon>Bacillati</taxon>
        <taxon>Actinomycetota</taxon>
        <taxon>Actinomycetes</taxon>
        <taxon>Kitasatosporales</taxon>
        <taxon>Streptomycetaceae</taxon>
        <taxon>Streptomyces</taxon>
    </lineage>
</organism>
<name>A0A918NSY6_9ACTN</name>
<evidence type="ECO:0000313" key="3">
    <source>
        <dbReference type="Proteomes" id="UP000645555"/>
    </source>
</evidence>
<keyword evidence="3" id="KW-1185">Reference proteome</keyword>